<evidence type="ECO:0000256" key="11">
    <source>
        <dbReference type="SAM" id="MobiDB-lite"/>
    </source>
</evidence>
<sequence>METSSGMFQSATSTRTSSTTGSTKSVRSASSEDRKSVGSGTGSGMSPIDMECKIQAERITKILDETVYKTKLAICIPYLVREYSILSKILTDEDVENLLYIFDLYDNPMTCASLMDATVLEEIKEGNLSFKNRLNPDLGQMIYILNSYPALKPRIEERIDQMRMECEEIEKDTPTAEEQNTLTAIDYLRNLELFRELMVVKVNKTAEQELSEKFNARKLEVSNAKLTTQIQEYQTKLREENEQFQAIMKQKEKTIEQMKQELALLEQNAAASLRKKIIESEREMVLESRTHAIKVELLQEEEAEAKEAHENMLRRNLLEEKNLRTRRCKVETQLLSWLQKYDLEMGDKQLEVDEYTEKYEEQLRIFEELQAKLVEQDLEYIPLMEERDNEYHQEMTAKMNKFMLEHAARVIQHAWREVLANRAEKKRLRRLIREKKRRKAEEAALAKKKLRMAAAEAAANQN</sequence>
<evidence type="ECO:0000256" key="9">
    <source>
        <dbReference type="ARBA" id="ARBA00023273"/>
    </source>
</evidence>
<evidence type="ECO:0000313" key="12">
    <source>
        <dbReference type="EMBL" id="GBP46504.1"/>
    </source>
</evidence>
<keyword evidence="6" id="KW-0282">Flagellum</keyword>
<reference evidence="12 13" key="1">
    <citation type="journal article" date="2019" name="Commun. Biol.">
        <title>The bagworm genome reveals a unique fibroin gene that provides high tensile strength.</title>
        <authorList>
            <person name="Kono N."/>
            <person name="Nakamura H."/>
            <person name="Ohtoshi R."/>
            <person name="Tomita M."/>
            <person name="Numata K."/>
            <person name="Arakawa K."/>
        </authorList>
    </citation>
    <scope>NUCLEOTIDE SEQUENCE [LARGE SCALE GENOMIC DNA]</scope>
</reference>
<comment type="function">
    <text evidence="1">Component of the nexin-dynein regulatory complex (N-DRC), a key regulator of ciliary/flagellar motility which maintains the alignment and integrity of the distal axoneme and regulates microtubule sliding in motile axonemes.</text>
</comment>
<dbReference type="STRING" id="151549.A0A4C1W8L7"/>
<evidence type="ECO:0000256" key="6">
    <source>
        <dbReference type="ARBA" id="ARBA00022846"/>
    </source>
</evidence>
<evidence type="ECO:0000256" key="8">
    <source>
        <dbReference type="ARBA" id="ARBA00023212"/>
    </source>
</evidence>
<dbReference type="PANTHER" id="PTHR31598:SF1">
    <property type="entry name" value="DYNEIN REGULATORY COMPLEX PROTEIN 10"/>
    <property type="match status" value="1"/>
</dbReference>
<dbReference type="Proteomes" id="UP000299102">
    <property type="component" value="Unassembled WGS sequence"/>
</dbReference>
<comment type="caution">
    <text evidence="12">The sequence shown here is derived from an EMBL/GenBank/DDBJ whole genome shotgun (WGS) entry which is preliminary data.</text>
</comment>
<feature type="coiled-coil region" evidence="10">
    <location>
        <begin position="421"/>
        <end position="458"/>
    </location>
</feature>
<protein>
    <recommendedName>
        <fullName evidence="4">Dynein regulatory complex protein 10</fullName>
    </recommendedName>
</protein>
<feature type="coiled-coil region" evidence="10">
    <location>
        <begin position="216"/>
        <end position="372"/>
    </location>
</feature>
<organism evidence="12 13">
    <name type="scientific">Eumeta variegata</name>
    <name type="common">Bagworm moth</name>
    <name type="synonym">Eumeta japonica</name>
    <dbReference type="NCBI Taxonomy" id="151549"/>
    <lineage>
        <taxon>Eukaryota</taxon>
        <taxon>Metazoa</taxon>
        <taxon>Ecdysozoa</taxon>
        <taxon>Arthropoda</taxon>
        <taxon>Hexapoda</taxon>
        <taxon>Insecta</taxon>
        <taxon>Pterygota</taxon>
        <taxon>Neoptera</taxon>
        <taxon>Endopterygota</taxon>
        <taxon>Lepidoptera</taxon>
        <taxon>Glossata</taxon>
        <taxon>Ditrysia</taxon>
        <taxon>Tineoidea</taxon>
        <taxon>Psychidae</taxon>
        <taxon>Oiketicinae</taxon>
        <taxon>Eumeta</taxon>
    </lineage>
</organism>
<keyword evidence="5" id="KW-0963">Cytoplasm</keyword>
<keyword evidence="7" id="KW-0969">Cilium</keyword>
<dbReference type="AlphaFoldDB" id="A0A4C1W8L7"/>
<proteinExistence type="inferred from homology"/>
<feature type="region of interest" description="Disordered" evidence="11">
    <location>
        <begin position="1"/>
        <end position="44"/>
    </location>
</feature>
<evidence type="ECO:0000256" key="2">
    <source>
        <dbReference type="ARBA" id="ARBA00004611"/>
    </source>
</evidence>
<name>A0A4C1W8L7_EUMVA</name>
<feature type="compositionally biased region" description="Low complexity" evidence="11">
    <location>
        <begin position="10"/>
        <end position="25"/>
    </location>
</feature>
<evidence type="ECO:0000256" key="1">
    <source>
        <dbReference type="ARBA" id="ARBA00003029"/>
    </source>
</evidence>
<dbReference type="PANTHER" id="PTHR31598">
    <property type="entry name" value="IQ DOMAIN-CONTAINING PROTEIN D"/>
    <property type="match status" value="1"/>
</dbReference>
<dbReference type="OrthoDB" id="536093at2759"/>
<evidence type="ECO:0000256" key="5">
    <source>
        <dbReference type="ARBA" id="ARBA00022490"/>
    </source>
</evidence>
<feature type="coiled-coil region" evidence="10">
    <location>
        <begin position="152"/>
        <end position="179"/>
    </location>
</feature>
<keyword evidence="8" id="KW-0206">Cytoskeleton</keyword>
<evidence type="ECO:0000313" key="13">
    <source>
        <dbReference type="Proteomes" id="UP000299102"/>
    </source>
</evidence>
<keyword evidence="9" id="KW-0966">Cell projection</keyword>
<keyword evidence="13" id="KW-1185">Reference proteome</keyword>
<evidence type="ECO:0000256" key="4">
    <source>
        <dbReference type="ARBA" id="ARBA00021752"/>
    </source>
</evidence>
<dbReference type="EMBL" id="BGZK01000485">
    <property type="protein sequence ID" value="GBP46504.1"/>
    <property type="molecule type" value="Genomic_DNA"/>
</dbReference>
<gene>
    <name evidence="12" type="primary">IQCD</name>
    <name evidence="12" type="ORF">EVAR_45924_1</name>
</gene>
<comment type="similarity">
    <text evidence="3">Belongs to the DRC10 family.</text>
</comment>
<evidence type="ECO:0000256" key="3">
    <source>
        <dbReference type="ARBA" id="ARBA00009071"/>
    </source>
</evidence>
<accession>A0A4C1W8L7</accession>
<evidence type="ECO:0000256" key="7">
    <source>
        <dbReference type="ARBA" id="ARBA00023069"/>
    </source>
</evidence>
<keyword evidence="10" id="KW-0175">Coiled coil</keyword>
<comment type="subcellular location">
    <subcellularLocation>
        <location evidence="2">Cytoplasm</location>
        <location evidence="2">Cytoskeleton</location>
        <location evidence="2">Flagellum axoneme</location>
    </subcellularLocation>
</comment>
<evidence type="ECO:0000256" key="10">
    <source>
        <dbReference type="SAM" id="Coils"/>
    </source>
</evidence>
<dbReference type="InterPro" id="IPR042815">
    <property type="entry name" value="DRC10"/>
</dbReference>